<dbReference type="InterPro" id="IPR015806">
    <property type="entry name" value="Pyrv_Knase_insert_dom_sf"/>
</dbReference>
<evidence type="ECO:0000256" key="8">
    <source>
        <dbReference type="ARBA" id="ARBA00022723"/>
    </source>
</evidence>
<keyword evidence="14 17" id="KW-0324">Glycolysis</keyword>
<evidence type="ECO:0000256" key="10">
    <source>
        <dbReference type="ARBA" id="ARBA00022777"/>
    </source>
</evidence>
<dbReference type="EC" id="2.7.1.40" evidence="5 16"/>
<evidence type="ECO:0000256" key="16">
    <source>
        <dbReference type="NCBIfam" id="TIGR01064"/>
    </source>
</evidence>
<organism evidence="20 21">
    <name type="scientific">Anaerosporobacter mobilis DSM 15930</name>
    <dbReference type="NCBI Taxonomy" id="1120996"/>
    <lineage>
        <taxon>Bacteria</taxon>
        <taxon>Bacillati</taxon>
        <taxon>Bacillota</taxon>
        <taxon>Clostridia</taxon>
        <taxon>Lachnospirales</taxon>
        <taxon>Lachnospiraceae</taxon>
        <taxon>Anaerosporobacter</taxon>
    </lineage>
</organism>
<keyword evidence="21" id="KW-1185">Reference proteome</keyword>
<evidence type="ECO:0000256" key="11">
    <source>
        <dbReference type="ARBA" id="ARBA00022840"/>
    </source>
</evidence>
<dbReference type="InterPro" id="IPR040442">
    <property type="entry name" value="Pyrv_kinase-like_dom_sf"/>
</dbReference>
<evidence type="ECO:0000313" key="20">
    <source>
        <dbReference type="EMBL" id="SHL94672.1"/>
    </source>
</evidence>
<keyword evidence="8" id="KW-0479">Metal-binding</keyword>
<keyword evidence="13" id="KW-0630">Potassium</keyword>
<dbReference type="GO" id="GO:0030955">
    <property type="term" value="F:potassium ion binding"/>
    <property type="evidence" value="ECO:0007669"/>
    <property type="project" value="UniProtKB-UniRule"/>
</dbReference>
<evidence type="ECO:0000313" key="21">
    <source>
        <dbReference type="Proteomes" id="UP000184038"/>
    </source>
</evidence>
<feature type="domain" description="Pyruvate kinase barrel" evidence="18">
    <location>
        <begin position="1"/>
        <end position="322"/>
    </location>
</feature>
<dbReference type="InterPro" id="IPR015793">
    <property type="entry name" value="Pyrv_Knase_brl"/>
</dbReference>
<dbReference type="NCBIfam" id="NF004491">
    <property type="entry name" value="PRK05826.1"/>
    <property type="match status" value="1"/>
</dbReference>
<evidence type="ECO:0000256" key="9">
    <source>
        <dbReference type="ARBA" id="ARBA00022741"/>
    </source>
</evidence>
<dbReference type="InterPro" id="IPR018209">
    <property type="entry name" value="Pyrv_Knase_AS"/>
</dbReference>
<dbReference type="InterPro" id="IPR001697">
    <property type="entry name" value="Pyr_Knase"/>
</dbReference>
<keyword evidence="15 20" id="KW-0670">Pyruvate</keyword>
<dbReference type="Gene3D" id="3.40.1380.20">
    <property type="entry name" value="Pyruvate kinase, C-terminal domain"/>
    <property type="match status" value="1"/>
</dbReference>
<dbReference type="AlphaFoldDB" id="A0A1M7ESA0"/>
<dbReference type="STRING" id="1120996.SAMN02746066_00163"/>
<dbReference type="PANTHER" id="PTHR11817">
    <property type="entry name" value="PYRUVATE KINASE"/>
    <property type="match status" value="1"/>
</dbReference>
<dbReference type="OrthoDB" id="9812123at2"/>
<comment type="cofactor">
    <cofactor evidence="2">
        <name>K(+)</name>
        <dbReference type="ChEBI" id="CHEBI:29103"/>
    </cofactor>
</comment>
<name>A0A1M7ESA0_9FIRM</name>
<dbReference type="FunFam" id="3.20.20.60:FF:000025">
    <property type="entry name" value="Pyruvate kinase"/>
    <property type="match status" value="1"/>
</dbReference>
<reference evidence="20 21" key="1">
    <citation type="submission" date="2016-11" db="EMBL/GenBank/DDBJ databases">
        <authorList>
            <person name="Jaros S."/>
            <person name="Januszkiewicz K."/>
            <person name="Wedrychowicz H."/>
        </authorList>
    </citation>
    <scope>NUCLEOTIDE SEQUENCE [LARGE SCALE GENOMIC DNA]</scope>
    <source>
        <strain evidence="20 21">DSM 15930</strain>
    </source>
</reference>
<evidence type="ECO:0000256" key="2">
    <source>
        <dbReference type="ARBA" id="ARBA00001958"/>
    </source>
</evidence>
<dbReference type="GO" id="GO:0005524">
    <property type="term" value="F:ATP binding"/>
    <property type="evidence" value="ECO:0007669"/>
    <property type="project" value="UniProtKB-KW"/>
</dbReference>
<comment type="pathway">
    <text evidence="3 17">Carbohydrate degradation; glycolysis; pyruvate from D-glyceraldehyde 3-phosphate: step 5/5.</text>
</comment>
<evidence type="ECO:0000259" key="18">
    <source>
        <dbReference type="Pfam" id="PF00224"/>
    </source>
</evidence>
<accession>A0A1M7ESA0</accession>
<dbReference type="FunFam" id="2.40.33.10:FF:000001">
    <property type="entry name" value="Pyruvate kinase"/>
    <property type="match status" value="1"/>
</dbReference>
<evidence type="ECO:0000256" key="7">
    <source>
        <dbReference type="ARBA" id="ARBA00022679"/>
    </source>
</evidence>
<protein>
    <recommendedName>
        <fullName evidence="6 16">Pyruvate kinase</fullName>
        <ecNumber evidence="5 16">2.7.1.40</ecNumber>
    </recommendedName>
</protein>
<dbReference type="InterPro" id="IPR011037">
    <property type="entry name" value="Pyrv_Knase-like_insert_dom_sf"/>
</dbReference>
<dbReference type="EMBL" id="FRCP01000005">
    <property type="protein sequence ID" value="SHL94672.1"/>
    <property type="molecule type" value="Genomic_DNA"/>
</dbReference>
<sequence length="471" mass="52148">MRKTKIICTMGPATEKDGVIEALVREGMAVARFNFSHGDHEEHGNRMRILREAREKHNKPVAMLLDTKGPEIRLEQFEEDKICLHTGQLFRLYHDVTPGNEDGVSITYKDLYKDVEIGSQILFDDGLIETKVVALEGKNIVCEVENEGYISSNKGVNVPNSHLTIPYMSQKDKDDIIFGISQEVDFIAASFVRSAEDVLQIRALLNENHGSNINIISKIENREGVENIDEIIEVSDGIMIARGDMGVEIPLEDVPVIQKMIIKKVYGAGKQVITATQMLDSMMKNPRPTRAETTDVANAIYDGTSAIMLSGETAAGNYPIEALKTMVRIAIKAESDIDYRKRFFTNTRNADPNITDAICHATCTTALDLNAKAIVTVTKSGTSARMISRYRPSCSIIGCTTEDRVSRQLNLSWGVQPVLLEEKKEVFELFEHAITSTKAMGYIEEGDVIVITSGVPIGMSGTTNMIKVEVV</sequence>
<evidence type="ECO:0000256" key="12">
    <source>
        <dbReference type="ARBA" id="ARBA00022842"/>
    </source>
</evidence>
<evidence type="ECO:0000256" key="14">
    <source>
        <dbReference type="ARBA" id="ARBA00023152"/>
    </source>
</evidence>
<dbReference type="SUPFAM" id="SSF52935">
    <property type="entry name" value="PK C-terminal domain-like"/>
    <property type="match status" value="1"/>
</dbReference>
<gene>
    <name evidence="20" type="ORF">SAMN02746066_00163</name>
</gene>
<evidence type="ECO:0000256" key="6">
    <source>
        <dbReference type="ARBA" id="ARBA00018587"/>
    </source>
</evidence>
<dbReference type="Proteomes" id="UP000184038">
    <property type="component" value="Unassembled WGS sequence"/>
</dbReference>
<evidence type="ECO:0000256" key="15">
    <source>
        <dbReference type="ARBA" id="ARBA00023317"/>
    </source>
</evidence>
<evidence type="ECO:0000256" key="4">
    <source>
        <dbReference type="ARBA" id="ARBA00008663"/>
    </source>
</evidence>
<keyword evidence="11" id="KW-0067">ATP-binding</keyword>
<dbReference type="GO" id="GO:0000287">
    <property type="term" value="F:magnesium ion binding"/>
    <property type="evidence" value="ECO:0007669"/>
    <property type="project" value="UniProtKB-UniRule"/>
</dbReference>
<dbReference type="InterPro" id="IPR015813">
    <property type="entry name" value="Pyrv/PenolPyrv_kinase-like_dom"/>
</dbReference>
<feature type="domain" description="Pyruvate kinase C-terminal" evidence="19">
    <location>
        <begin position="356"/>
        <end position="468"/>
    </location>
</feature>
<dbReference type="RefSeq" id="WP_073281766.1">
    <property type="nucleotide sequence ID" value="NZ_FRCP01000005.1"/>
</dbReference>
<dbReference type="GO" id="GO:0004743">
    <property type="term" value="F:pyruvate kinase activity"/>
    <property type="evidence" value="ECO:0007669"/>
    <property type="project" value="UniProtKB-UniRule"/>
</dbReference>
<keyword evidence="12 17" id="KW-0460">Magnesium</keyword>
<dbReference type="Pfam" id="PF00224">
    <property type="entry name" value="PK"/>
    <property type="match status" value="1"/>
</dbReference>
<comment type="similarity">
    <text evidence="4 17">Belongs to the pyruvate kinase family.</text>
</comment>
<dbReference type="InterPro" id="IPR015795">
    <property type="entry name" value="Pyrv_Knase_C"/>
</dbReference>
<dbReference type="InterPro" id="IPR036918">
    <property type="entry name" value="Pyrv_Knase_C_sf"/>
</dbReference>
<dbReference type="GO" id="GO:0016301">
    <property type="term" value="F:kinase activity"/>
    <property type="evidence" value="ECO:0007669"/>
    <property type="project" value="UniProtKB-KW"/>
</dbReference>
<evidence type="ECO:0000256" key="5">
    <source>
        <dbReference type="ARBA" id="ARBA00012142"/>
    </source>
</evidence>
<dbReference type="SUPFAM" id="SSF50800">
    <property type="entry name" value="PK beta-barrel domain-like"/>
    <property type="match status" value="1"/>
</dbReference>
<comment type="cofactor">
    <cofactor evidence="1">
        <name>Mg(2+)</name>
        <dbReference type="ChEBI" id="CHEBI:18420"/>
    </cofactor>
</comment>
<dbReference type="Gene3D" id="3.20.20.60">
    <property type="entry name" value="Phosphoenolpyruvate-binding domains"/>
    <property type="match status" value="1"/>
</dbReference>
<keyword evidence="10 17" id="KW-0418">Kinase</keyword>
<dbReference type="UniPathway" id="UPA00109">
    <property type="reaction ID" value="UER00188"/>
</dbReference>
<evidence type="ECO:0000259" key="19">
    <source>
        <dbReference type="Pfam" id="PF02887"/>
    </source>
</evidence>
<dbReference type="Gene3D" id="2.40.33.10">
    <property type="entry name" value="PK beta-barrel domain-like"/>
    <property type="match status" value="1"/>
</dbReference>
<dbReference type="Pfam" id="PF02887">
    <property type="entry name" value="PK_C"/>
    <property type="match status" value="1"/>
</dbReference>
<dbReference type="PROSITE" id="PS00110">
    <property type="entry name" value="PYRUVATE_KINASE"/>
    <property type="match status" value="1"/>
</dbReference>
<evidence type="ECO:0000256" key="17">
    <source>
        <dbReference type="RuleBase" id="RU000504"/>
    </source>
</evidence>
<evidence type="ECO:0000256" key="13">
    <source>
        <dbReference type="ARBA" id="ARBA00022958"/>
    </source>
</evidence>
<keyword evidence="7 17" id="KW-0808">Transferase</keyword>
<dbReference type="SUPFAM" id="SSF51621">
    <property type="entry name" value="Phosphoenolpyruvate/pyruvate domain"/>
    <property type="match status" value="1"/>
</dbReference>
<evidence type="ECO:0000256" key="1">
    <source>
        <dbReference type="ARBA" id="ARBA00001946"/>
    </source>
</evidence>
<dbReference type="NCBIfam" id="NF004978">
    <property type="entry name" value="PRK06354.1"/>
    <property type="match status" value="1"/>
</dbReference>
<proteinExistence type="inferred from homology"/>
<dbReference type="NCBIfam" id="TIGR01064">
    <property type="entry name" value="pyruv_kin"/>
    <property type="match status" value="1"/>
</dbReference>
<keyword evidence="9" id="KW-0547">Nucleotide-binding</keyword>
<comment type="catalytic activity">
    <reaction evidence="17">
        <text>pyruvate + ATP = phosphoenolpyruvate + ADP + H(+)</text>
        <dbReference type="Rhea" id="RHEA:18157"/>
        <dbReference type="ChEBI" id="CHEBI:15361"/>
        <dbReference type="ChEBI" id="CHEBI:15378"/>
        <dbReference type="ChEBI" id="CHEBI:30616"/>
        <dbReference type="ChEBI" id="CHEBI:58702"/>
        <dbReference type="ChEBI" id="CHEBI:456216"/>
        <dbReference type="EC" id="2.7.1.40"/>
    </reaction>
</comment>
<dbReference type="PRINTS" id="PR01050">
    <property type="entry name" value="PYRUVTKNASE"/>
</dbReference>
<evidence type="ECO:0000256" key="3">
    <source>
        <dbReference type="ARBA" id="ARBA00004997"/>
    </source>
</evidence>